<dbReference type="OrthoDB" id="1448537at2"/>
<dbReference type="eggNOG" id="ENOG502ZFRC">
    <property type="taxonomic scope" value="Bacteria"/>
</dbReference>
<organism evidence="1 2">
    <name type="scientific">Psychroflexus torquis (strain ATCC 700755 / CIP 106069 / ACAM 623)</name>
    <dbReference type="NCBI Taxonomy" id="313595"/>
    <lineage>
        <taxon>Bacteria</taxon>
        <taxon>Pseudomonadati</taxon>
        <taxon>Bacteroidota</taxon>
        <taxon>Flavobacteriia</taxon>
        <taxon>Flavobacteriales</taxon>
        <taxon>Flavobacteriaceae</taxon>
        <taxon>Psychroflexus</taxon>
    </lineage>
</organism>
<evidence type="ECO:0000313" key="1">
    <source>
        <dbReference type="EMBL" id="AFU69796.1"/>
    </source>
</evidence>
<keyword evidence="2" id="KW-1185">Reference proteome</keyword>
<protein>
    <submittedName>
        <fullName evidence="1">Uncharacterized protein</fullName>
    </submittedName>
</protein>
<gene>
    <name evidence="1" type="ordered locus">P700755_003129</name>
</gene>
<name>K4IL26_PSYTT</name>
<dbReference type="Proteomes" id="UP000008514">
    <property type="component" value="Chromosome"/>
</dbReference>
<proteinExistence type="predicted"/>
<sequence length="144" mass="16603">MKKWIILLVVLLLGMIALFSLQKDEQDLGDNYYYLPLYEAIDVGLPDGAIVYKSTQKYSFDEVKIKGDVVSIDCNEKFIIVIRKPKEVKYEEIYTKSSLGTDSLEYFIVVKKSDLVKGPFSKQKYLGKRKELGVSKDLKLDFEE</sequence>
<dbReference type="HOGENOM" id="CLU_1968739_0_0_10"/>
<evidence type="ECO:0000313" key="2">
    <source>
        <dbReference type="Proteomes" id="UP000008514"/>
    </source>
</evidence>
<accession>K4IL26</accession>
<dbReference type="RefSeq" id="WP_015025347.1">
    <property type="nucleotide sequence ID" value="NC_018721.1"/>
</dbReference>
<reference evidence="1" key="2">
    <citation type="submission" date="2012-09" db="EMBL/GenBank/DDBJ databases">
        <title>The complete sequence of Psychroflexus torquis an extreme psychrophile from sea-ice that is stimulated by light.</title>
        <authorList>
            <person name="Feng S."/>
            <person name="Powell S.M."/>
            <person name="Bowman J.P."/>
        </authorList>
    </citation>
    <scope>NUCLEOTIDE SEQUENCE [LARGE SCALE GENOMIC DNA]</scope>
    <source>
        <strain evidence="1">ATCC 700755</strain>
    </source>
</reference>
<dbReference type="AlphaFoldDB" id="K4IL26"/>
<dbReference type="KEGG" id="ptq:P700755_003129"/>
<dbReference type="EMBL" id="CP003879">
    <property type="protein sequence ID" value="AFU69796.1"/>
    <property type="molecule type" value="Genomic_DNA"/>
</dbReference>
<reference evidence="1" key="1">
    <citation type="submission" date="2006-03" db="EMBL/GenBank/DDBJ databases">
        <authorList>
            <person name="Bowman J."/>
            <person name="Ferriera S."/>
            <person name="Johnson J."/>
            <person name="Kravitz S."/>
            <person name="Halpern A."/>
            <person name="Remington K."/>
            <person name="Beeson K."/>
            <person name="Tran B."/>
            <person name="Rogers Y.-H."/>
            <person name="Friedman R."/>
            <person name="Venter J.C."/>
        </authorList>
    </citation>
    <scope>NUCLEOTIDE SEQUENCE [LARGE SCALE GENOMIC DNA]</scope>
    <source>
        <strain evidence="1">ATCC 700755</strain>
    </source>
</reference>